<feature type="transmembrane region" description="Helical" evidence="2">
    <location>
        <begin position="30"/>
        <end position="47"/>
    </location>
</feature>
<keyword evidence="5" id="KW-1185">Reference proteome</keyword>
<proteinExistence type="predicted"/>
<dbReference type="EMBL" id="PEGA01000033">
    <property type="protein sequence ID" value="RLU05008.1"/>
    <property type="molecule type" value="Genomic_DNA"/>
</dbReference>
<evidence type="ECO:0000256" key="1">
    <source>
        <dbReference type="SAM" id="MobiDB-lite"/>
    </source>
</evidence>
<dbReference type="EMBL" id="PEGB01000003">
    <property type="protein sequence ID" value="RLU10470.1"/>
    <property type="molecule type" value="Genomic_DNA"/>
</dbReference>
<organism evidence="3 6">
    <name type="scientific">Pseudomonas prosekii</name>
    <dbReference type="NCBI Taxonomy" id="1148509"/>
    <lineage>
        <taxon>Bacteria</taxon>
        <taxon>Pseudomonadati</taxon>
        <taxon>Pseudomonadota</taxon>
        <taxon>Gammaproteobacteria</taxon>
        <taxon>Pseudomonadales</taxon>
        <taxon>Pseudomonadaceae</taxon>
        <taxon>Pseudomonas</taxon>
    </lineage>
</organism>
<feature type="compositionally biased region" description="Basic and acidic residues" evidence="1">
    <location>
        <begin position="10"/>
        <end position="21"/>
    </location>
</feature>
<feature type="region of interest" description="Disordered" evidence="1">
    <location>
        <begin position="1"/>
        <end position="21"/>
    </location>
</feature>
<accession>A0A3L8CB85</accession>
<keyword evidence="2" id="KW-1133">Transmembrane helix</keyword>
<name>A0A3L8CB85_9PSED</name>
<sequence length="73" mass="7964">MPSTLTAEIEDGKQSKKIERNSRKGKNGEILLLRCGVIVWMFAWGLIDAQLEAGDVLPVRPPSRASLAPTGFV</sequence>
<evidence type="ECO:0000313" key="3">
    <source>
        <dbReference type="EMBL" id="RLU05008.1"/>
    </source>
</evidence>
<evidence type="ECO:0000313" key="4">
    <source>
        <dbReference type="EMBL" id="RLU10470.1"/>
    </source>
</evidence>
<evidence type="ECO:0000313" key="6">
    <source>
        <dbReference type="Proteomes" id="UP000282672"/>
    </source>
</evidence>
<dbReference type="Proteomes" id="UP000282140">
    <property type="component" value="Unassembled WGS sequence"/>
</dbReference>
<reference evidence="5 6" key="1">
    <citation type="journal article" date="2018" name="Front. Microbiol.">
        <title>Discovery of Phloeophagus Beetles as a Source of Pseudomonas Strains That Produce Potentially New Bioactive Substances and Description of Pseudomonas bohemica sp. nov.</title>
        <authorList>
            <person name="Saati-Santamaria Z."/>
            <person name="Lopez-Mondejar R."/>
            <person name="Jimenez-Gomez A."/>
            <person name="Diez-Mendez A."/>
            <person name="Vetrovsky T."/>
            <person name="Igual J.M."/>
            <person name="Velazquez E."/>
            <person name="Kolarik M."/>
            <person name="Rivas R."/>
            <person name="Garcia-Fraile P."/>
        </authorList>
    </citation>
    <scope>NUCLEOTIDE SEQUENCE [LARGE SCALE GENOMIC DNA]</scope>
    <source>
        <strain evidence="3 6">A2-NA12</strain>
        <strain evidence="4 5">A2-NA13</strain>
    </source>
</reference>
<dbReference type="Proteomes" id="UP000282672">
    <property type="component" value="Unassembled WGS sequence"/>
</dbReference>
<dbReference type="RefSeq" id="WP_121734147.1">
    <property type="nucleotide sequence ID" value="NZ_PEGA01000033.1"/>
</dbReference>
<keyword evidence="2" id="KW-0812">Transmembrane</keyword>
<protein>
    <submittedName>
        <fullName evidence="3">Uncharacterized protein</fullName>
    </submittedName>
</protein>
<comment type="caution">
    <text evidence="3">The sequence shown here is derived from an EMBL/GenBank/DDBJ whole genome shotgun (WGS) entry which is preliminary data.</text>
</comment>
<dbReference type="AlphaFoldDB" id="A0A3L8CB85"/>
<evidence type="ECO:0000313" key="5">
    <source>
        <dbReference type="Proteomes" id="UP000282140"/>
    </source>
</evidence>
<evidence type="ECO:0000256" key="2">
    <source>
        <dbReference type="SAM" id="Phobius"/>
    </source>
</evidence>
<keyword evidence="2" id="KW-0472">Membrane</keyword>
<gene>
    <name evidence="3" type="ORF">CS076_24940</name>
    <name evidence="4" type="ORF">CS078_10145</name>
</gene>